<reference evidence="2" key="1">
    <citation type="submission" date="2020-10" db="EMBL/GenBank/DDBJ databases">
        <authorList>
            <person name="Gilroy R."/>
        </authorList>
    </citation>
    <scope>NUCLEOTIDE SEQUENCE</scope>
    <source>
        <strain evidence="2">B3-2255</strain>
    </source>
</reference>
<reference evidence="2" key="2">
    <citation type="journal article" date="2021" name="PeerJ">
        <title>Extensive microbial diversity within the chicken gut microbiome revealed by metagenomics and culture.</title>
        <authorList>
            <person name="Gilroy R."/>
            <person name="Ravi A."/>
            <person name="Getino M."/>
            <person name="Pursley I."/>
            <person name="Horton D.L."/>
            <person name="Alikhan N.F."/>
            <person name="Baker D."/>
            <person name="Gharbi K."/>
            <person name="Hall N."/>
            <person name="Watson M."/>
            <person name="Adriaenssens E.M."/>
            <person name="Foster-Nyarko E."/>
            <person name="Jarju S."/>
            <person name="Secka A."/>
            <person name="Antonio M."/>
            <person name="Oren A."/>
            <person name="Chaudhuri R.R."/>
            <person name="La Ragione R."/>
            <person name="Hildebrand F."/>
            <person name="Pallen M.J."/>
        </authorList>
    </citation>
    <scope>NUCLEOTIDE SEQUENCE</scope>
    <source>
        <strain evidence="2">B3-2255</strain>
    </source>
</reference>
<proteinExistence type="predicted"/>
<dbReference type="AlphaFoldDB" id="A0A9D9NQ68"/>
<accession>A0A9D9NQ68</accession>
<sequence length="237" mass="26466">MKLKFTMTAVISLAASVFPLMLVAQSQTIDYSKGQVLEDALSDTVAFALPEFVDGKIFFEDFSSSSARLNISNIDQCVKFIDTSGDTLSLVKENEVKYVVAANKTFYKTQFGYAQVLRFEGDCSFCFVKDVIVEQLQAMTSYGRLPATSTAKTVNALPDMGGTMNTSNVGKYMELEYDMTVRPVLVKGNKIMLSSKKNFMKVFPEKKDLIKRLADEMKTDFSDVRSAYEFFNAITAK</sequence>
<comment type="caution">
    <text evidence="2">The sequence shown here is derived from an EMBL/GenBank/DDBJ whole genome shotgun (WGS) entry which is preliminary data.</text>
</comment>
<evidence type="ECO:0008006" key="4">
    <source>
        <dbReference type="Google" id="ProtNLM"/>
    </source>
</evidence>
<keyword evidence="1" id="KW-0732">Signal</keyword>
<organism evidence="2 3">
    <name type="scientific">Candidatus Merdivivens faecigallinarum</name>
    <dbReference type="NCBI Taxonomy" id="2840871"/>
    <lineage>
        <taxon>Bacteria</taxon>
        <taxon>Pseudomonadati</taxon>
        <taxon>Bacteroidota</taxon>
        <taxon>Bacteroidia</taxon>
        <taxon>Bacteroidales</taxon>
        <taxon>Muribaculaceae</taxon>
        <taxon>Muribaculaceae incertae sedis</taxon>
        <taxon>Candidatus Merdivivens</taxon>
    </lineage>
</organism>
<evidence type="ECO:0000313" key="3">
    <source>
        <dbReference type="Proteomes" id="UP000823772"/>
    </source>
</evidence>
<name>A0A9D9NQ68_9BACT</name>
<protein>
    <recommendedName>
        <fullName evidence="4">DUF4468 domain-containing protein</fullName>
    </recommendedName>
</protein>
<evidence type="ECO:0000313" key="2">
    <source>
        <dbReference type="EMBL" id="MBO8481715.1"/>
    </source>
</evidence>
<feature type="signal peptide" evidence="1">
    <location>
        <begin position="1"/>
        <end position="26"/>
    </location>
</feature>
<feature type="chain" id="PRO_5038538330" description="DUF4468 domain-containing protein" evidence="1">
    <location>
        <begin position="27"/>
        <end position="237"/>
    </location>
</feature>
<dbReference type="EMBL" id="JADILY010000084">
    <property type="protein sequence ID" value="MBO8481715.1"/>
    <property type="molecule type" value="Genomic_DNA"/>
</dbReference>
<gene>
    <name evidence="2" type="ORF">IAC87_04115</name>
</gene>
<dbReference type="Proteomes" id="UP000823772">
    <property type="component" value="Unassembled WGS sequence"/>
</dbReference>
<evidence type="ECO:0000256" key="1">
    <source>
        <dbReference type="SAM" id="SignalP"/>
    </source>
</evidence>